<sequence>MQEYRKRGGRKHMTVRIIELLKSFFHAGNIDKSERYTAKNMLDVLEKKAEVGELETSEVPKLKTIENWIGRYAQQYKKDLAEKAQN</sequence>
<protein>
    <submittedName>
        <fullName evidence="1">13914_t:CDS:1</fullName>
    </submittedName>
</protein>
<organism evidence="1 2">
    <name type="scientific">Racocetra fulgida</name>
    <dbReference type="NCBI Taxonomy" id="60492"/>
    <lineage>
        <taxon>Eukaryota</taxon>
        <taxon>Fungi</taxon>
        <taxon>Fungi incertae sedis</taxon>
        <taxon>Mucoromycota</taxon>
        <taxon>Glomeromycotina</taxon>
        <taxon>Glomeromycetes</taxon>
        <taxon>Diversisporales</taxon>
        <taxon>Gigasporaceae</taxon>
        <taxon>Racocetra</taxon>
    </lineage>
</organism>
<name>A0A9N9E820_9GLOM</name>
<keyword evidence="2" id="KW-1185">Reference proteome</keyword>
<evidence type="ECO:0000313" key="1">
    <source>
        <dbReference type="EMBL" id="CAG8663359.1"/>
    </source>
</evidence>
<proteinExistence type="predicted"/>
<gene>
    <name evidence="1" type="ORF">RFULGI_LOCUS8940</name>
</gene>
<dbReference type="EMBL" id="CAJVPZ010015120">
    <property type="protein sequence ID" value="CAG8663359.1"/>
    <property type="molecule type" value="Genomic_DNA"/>
</dbReference>
<comment type="caution">
    <text evidence="1">The sequence shown here is derived from an EMBL/GenBank/DDBJ whole genome shotgun (WGS) entry which is preliminary data.</text>
</comment>
<feature type="non-terminal residue" evidence="1">
    <location>
        <position position="86"/>
    </location>
</feature>
<dbReference type="OrthoDB" id="2406389at2759"/>
<evidence type="ECO:0000313" key="2">
    <source>
        <dbReference type="Proteomes" id="UP000789396"/>
    </source>
</evidence>
<dbReference type="Proteomes" id="UP000789396">
    <property type="component" value="Unassembled WGS sequence"/>
</dbReference>
<dbReference type="AlphaFoldDB" id="A0A9N9E820"/>
<accession>A0A9N9E820</accession>
<reference evidence="1" key="1">
    <citation type="submission" date="2021-06" db="EMBL/GenBank/DDBJ databases">
        <authorList>
            <person name="Kallberg Y."/>
            <person name="Tangrot J."/>
            <person name="Rosling A."/>
        </authorList>
    </citation>
    <scope>NUCLEOTIDE SEQUENCE</scope>
    <source>
        <strain evidence="1">IN212</strain>
    </source>
</reference>